<dbReference type="Gene3D" id="2.30.42.10">
    <property type="match status" value="1"/>
</dbReference>
<feature type="compositionally biased region" description="Pro residues" evidence="1">
    <location>
        <begin position="392"/>
        <end position="401"/>
    </location>
</feature>
<dbReference type="SUPFAM" id="SSF50156">
    <property type="entry name" value="PDZ domain-like"/>
    <property type="match status" value="1"/>
</dbReference>
<gene>
    <name evidence="3" type="ORF">EGYM00163_LOCUS50760</name>
</gene>
<name>A0A7S4GK51_9EUGL</name>
<dbReference type="EMBL" id="HBJA01147591">
    <property type="protein sequence ID" value="CAE0839388.1"/>
    <property type="molecule type" value="Transcribed_RNA"/>
</dbReference>
<feature type="domain" description="PDZ" evidence="2">
    <location>
        <begin position="405"/>
        <end position="457"/>
    </location>
</feature>
<organism evidence="3">
    <name type="scientific">Eutreptiella gymnastica</name>
    <dbReference type="NCBI Taxonomy" id="73025"/>
    <lineage>
        <taxon>Eukaryota</taxon>
        <taxon>Discoba</taxon>
        <taxon>Euglenozoa</taxon>
        <taxon>Euglenida</taxon>
        <taxon>Spirocuta</taxon>
        <taxon>Euglenophyceae</taxon>
        <taxon>Eutreptiales</taxon>
        <taxon>Eutreptiaceae</taxon>
        <taxon>Eutreptiella</taxon>
    </lineage>
</organism>
<evidence type="ECO:0000313" key="3">
    <source>
        <dbReference type="EMBL" id="CAE0839388.1"/>
    </source>
</evidence>
<evidence type="ECO:0000256" key="1">
    <source>
        <dbReference type="SAM" id="MobiDB-lite"/>
    </source>
</evidence>
<protein>
    <recommendedName>
        <fullName evidence="2">PDZ domain-containing protein</fullName>
    </recommendedName>
</protein>
<feature type="compositionally biased region" description="Pro residues" evidence="1">
    <location>
        <begin position="42"/>
        <end position="53"/>
    </location>
</feature>
<dbReference type="AlphaFoldDB" id="A0A7S4GK51"/>
<reference evidence="3" key="1">
    <citation type="submission" date="2021-01" db="EMBL/GenBank/DDBJ databases">
        <authorList>
            <person name="Corre E."/>
            <person name="Pelletier E."/>
            <person name="Niang G."/>
            <person name="Scheremetjew M."/>
            <person name="Finn R."/>
            <person name="Kale V."/>
            <person name="Holt S."/>
            <person name="Cochrane G."/>
            <person name="Meng A."/>
            <person name="Brown T."/>
            <person name="Cohen L."/>
        </authorList>
    </citation>
    <scope>NUCLEOTIDE SEQUENCE</scope>
    <source>
        <strain evidence="3">CCMP1594</strain>
    </source>
</reference>
<dbReference type="InterPro" id="IPR041489">
    <property type="entry name" value="PDZ_6"/>
</dbReference>
<proteinExistence type="predicted"/>
<dbReference type="CDD" id="cd00136">
    <property type="entry name" value="PDZ_canonical"/>
    <property type="match status" value="1"/>
</dbReference>
<dbReference type="Pfam" id="PF17820">
    <property type="entry name" value="PDZ_6"/>
    <property type="match status" value="1"/>
</dbReference>
<dbReference type="SMART" id="SM00228">
    <property type="entry name" value="PDZ"/>
    <property type="match status" value="1"/>
</dbReference>
<dbReference type="InterPro" id="IPR001478">
    <property type="entry name" value="PDZ"/>
</dbReference>
<sequence length="481" mass="53347">MEDGQGNSGPPRYIPKQPNDQATPLLTPPRASPRAPEEQAPSSPPVTSVPPAVPQSSRGHYHPQAQMDTDYRSLRSSSLPIPGAWSTSSPVYISSPIALTEFSTAPAAGPALRSTGMQPRRELVRATKVVDVPTTRQVRVPAWQERIVPGVRKEVVPQKSFVDDVEYVMQEEAYTDYEQVPHTRMKEIWVKRMVPETVYETVAVPKTRQRTVAQPVVREVTTLAEVNVPVEEIVREPCYRIDEVEEVAKTEVEVCQEVEWVPRIVGQWEENEHVVAHSRTSERTLGYERAVGYETTFVSPQTQVQGRDPVRYRAVASRHSVASPRVGEVGVTTLDTKYDATRRPTPRAYPPEVVVRPRASPFKTDVLASEKAGQAQLQGPGIHQPQGFREQAPPPPPPPAPRVHLGLSITETKNGLMVKDIVSRGLAARSGMQRGDLLVAVDGVPVATHEEFQCQLRGKVAFDIEVYDGSTQQYLKRRVNG</sequence>
<feature type="region of interest" description="Disordered" evidence="1">
    <location>
        <begin position="1"/>
        <end position="67"/>
    </location>
</feature>
<evidence type="ECO:0000259" key="2">
    <source>
        <dbReference type="PROSITE" id="PS50106"/>
    </source>
</evidence>
<dbReference type="InterPro" id="IPR036034">
    <property type="entry name" value="PDZ_sf"/>
</dbReference>
<feature type="region of interest" description="Disordered" evidence="1">
    <location>
        <begin position="371"/>
        <end position="402"/>
    </location>
</feature>
<accession>A0A7S4GK51</accession>
<dbReference type="PROSITE" id="PS50106">
    <property type="entry name" value="PDZ"/>
    <property type="match status" value="1"/>
</dbReference>